<dbReference type="Proteomes" id="UP000270468">
    <property type="component" value="Unassembled WGS sequence"/>
</dbReference>
<keyword evidence="1" id="KW-1133">Transmembrane helix</keyword>
<evidence type="ECO:0008006" key="4">
    <source>
        <dbReference type="Google" id="ProtNLM"/>
    </source>
</evidence>
<protein>
    <recommendedName>
        <fullName evidence="4">DUF4064 domain-containing protein</fullName>
    </recommendedName>
</protein>
<sequence>MKFKGDFTVGKFYKWLIASTALACLGIIVVLNIESWSLFAEKENRDVLLTGILSTFVLVGFSIFCLFKANGERKKNHLIISLFTSLIPLSLFVMNGLLFTVYFVGK</sequence>
<keyword evidence="1" id="KW-0812">Transmembrane</keyword>
<evidence type="ECO:0000313" key="2">
    <source>
        <dbReference type="EMBL" id="VDC29591.1"/>
    </source>
</evidence>
<evidence type="ECO:0000313" key="3">
    <source>
        <dbReference type="Proteomes" id="UP000270468"/>
    </source>
</evidence>
<dbReference type="OrthoDB" id="2971123at2"/>
<name>A0A3P5XP48_9BACL</name>
<evidence type="ECO:0000256" key="1">
    <source>
        <dbReference type="SAM" id="Phobius"/>
    </source>
</evidence>
<keyword evidence="1" id="KW-0472">Membrane</keyword>
<keyword evidence="3" id="KW-1185">Reference proteome</keyword>
<proteinExistence type="predicted"/>
<dbReference type="AlphaFoldDB" id="A0A3P5XP48"/>
<feature type="transmembrane region" description="Helical" evidence="1">
    <location>
        <begin position="79"/>
        <end position="104"/>
    </location>
</feature>
<reference evidence="2 3" key="1">
    <citation type="submission" date="2018-11" db="EMBL/GenBank/DDBJ databases">
        <authorList>
            <person name="Criscuolo A."/>
        </authorList>
    </citation>
    <scope>NUCLEOTIDE SEQUENCE [LARGE SCALE GENOMIC DNA]</scope>
    <source>
        <strain evidence="2">ATB-66</strain>
    </source>
</reference>
<feature type="transmembrane region" description="Helical" evidence="1">
    <location>
        <begin position="12"/>
        <end position="33"/>
    </location>
</feature>
<dbReference type="RefSeq" id="WP_124070791.1">
    <property type="nucleotide sequence ID" value="NZ_CBCRXF010000001.1"/>
</dbReference>
<gene>
    <name evidence="2" type="ORF">FILTAD_02163</name>
</gene>
<dbReference type="EMBL" id="UXAV01000042">
    <property type="protein sequence ID" value="VDC29591.1"/>
    <property type="molecule type" value="Genomic_DNA"/>
</dbReference>
<organism evidence="2 3">
    <name type="scientific">Filibacter tadaridae</name>
    <dbReference type="NCBI Taxonomy" id="2483811"/>
    <lineage>
        <taxon>Bacteria</taxon>
        <taxon>Bacillati</taxon>
        <taxon>Bacillota</taxon>
        <taxon>Bacilli</taxon>
        <taxon>Bacillales</taxon>
        <taxon>Caryophanaceae</taxon>
        <taxon>Filibacter</taxon>
    </lineage>
</organism>
<feature type="transmembrane region" description="Helical" evidence="1">
    <location>
        <begin position="48"/>
        <end position="67"/>
    </location>
</feature>
<accession>A0A3P5XP48</accession>